<proteinExistence type="predicted"/>
<dbReference type="GO" id="GO:0031418">
    <property type="term" value="F:L-ascorbic acid binding"/>
    <property type="evidence" value="ECO:0007669"/>
    <property type="project" value="InterPro"/>
</dbReference>
<dbReference type="RefSeq" id="XP_056506368.1">
    <property type="nucleotide sequence ID" value="XM_056640611.1"/>
</dbReference>
<evidence type="ECO:0000256" key="4">
    <source>
        <dbReference type="ARBA" id="ARBA00023002"/>
    </source>
</evidence>
<comment type="cofactor">
    <cofactor evidence="1">
        <name>L-ascorbate</name>
        <dbReference type="ChEBI" id="CHEBI:38290"/>
    </cofactor>
</comment>
<organism evidence="7 8">
    <name type="scientific">Penicillium citrinum</name>
    <dbReference type="NCBI Taxonomy" id="5077"/>
    <lineage>
        <taxon>Eukaryota</taxon>
        <taxon>Fungi</taxon>
        <taxon>Dikarya</taxon>
        <taxon>Ascomycota</taxon>
        <taxon>Pezizomycotina</taxon>
        <taxon>Eurotiomycetes</taxon>
        <taxon>Eurotiomycetidae</taxon>
        <taxon>Eurotiales</taxon>
        <taxon>Aspergillaceae</taxon>
        <taxon>Penicillium</taxon>
    </lineage>
</organism>
<name>A0A9W9PEY1_PENCI</name>
<dbReference type="GO" id="GO:0004656">
    <property type="term" value="F:procollagen-proline 4-dioxygenase activity"/>
    <property type="evidence" value="ECO:0007669"/>
    <property type="project" value="TreeGrafter"/>
</dbReference>
<dbReference type="SMART" id="SM00702">
    <property type="entry name" value="P4Hc"/>
    <property type="match status" value="1"/>
</dbReference>
<evidence type="ECO:0000256" key="3">
    <source>
        <dbReference type="ARBA" id="ARBA00022964"/>
    </source>
</evidence>
<gene>
    <name evidence="7" type="ORF">N7469_001691</name>
</gene>
<dbReference type="EMBL" id="JAPQKT010000001">
    <property type="protein sequence ID" value="KAJ5243364.1"/>
    <property type="molecule type" value="Genomic_DNA"/>
</dbReference>
<keyword evidence="4" id="KW-0560">Oxidoreductase</keyword>
<sequence length="197" mass="22341">MHIEGFLSPEEREYLINEGQDILQPSLVLDSNGAKVLDQDRTSRSAFIPLNDPVSQCIRERASEIQGLVNQRQVENLQITAYKQGEKYSAHYDWFDGRVHPSANRASTFFVTLEADCDNCGTRFPRIQIDQKLRNSYWCDFIDCRDLEGLTVHAVPGSAVFWRNLNASGMGDEMTLHEGLPLAAGTKTGLNIWTREY</sequence>
<dbReference type="InterPro" id="IPR006620">
    <property type="entry name" value="Pro_4_hyd_alph"/>
</dbReference>
<dbReference type="Gene3D" id="2.60.120.620">
    <property type="entry name" value="q2cbj1_9rhob like domain"/>
    <property type="match status" value="1"/>
</dbReference>
<dbReference type="Proteomes" id="UP001147733">
    <property type="component" value="Unassembled WGS sequence"/>
</dbReference>
<dbReference type="GeneID" id="81379778"/>
<evidence type="ECO:0000259" key="6">
    <source>
        <dbReference type="SMART" id="SM00702"/>
    </source>
</evidence>
<dbReference type="AlphaFoldDB" id="A0A9W9PEY1"/>
<dbReference type="PANTHER" id="PTHR10869">
    <property type="entry name" value="PROLYL 4-HYDROXYLASE ALPHA SUBUNIT"/>
    <property type="match status" value="1"/>
</dbReference>
<evidence type="ECO:0000313" key="7">
    <source>
        <dbReference type="EMBL" id="KAJ5243364.1"/>
    </source>
</evidence>
<reference evidence="7" key="1">
    <citation type="submission" date="2022-11" db="EMBL/GenBank/DDBJ databases">
        <authorList>
            <person name="Petersen C."/>
        </authorList>
    </citation>
    <scope>NUCLEOTIDE SEQUENCE</scope>
    <source>
        <strain evidence="7">IBT 23319</strain>
    </source>
</reference>
<dbReference type="OrthoDB" id="420380at2759"/>
<dbReference type="GO" id="GO:0005506">
    <property type="term" value="F:iron ion binding"/>
    <property type="evidence" value="ECO:0007669"/>
    <property type="project" value="InterPro"/>
</dbReference>
<keyword evidence="2" id="KW-0479">Metal-binding</keyword>
<comment type="caution">
    <text evidence="7">The sequence shown here is derived from an EMBL/GenBank/DDBJ whole genome shotgun (WGS) entry which is preliminary data.</text>
</comment>
<feature type="domain" description="Prolyl 4-hydroxylase alpha subunit" evidence="6">
    <location>
        <begin position="2"/>
        <end position="195"/>
    </location>
</feature>
<dbReference type="Pfam" id="PF13640">
    <property type="entry name" value="2OG-FeII_Oxy_3"/>
    <property type="match status" value="1"/>
</dbReference>
<keyword evidence="5" id="KW-0408">Iron</keyword>
<protein>
    <recommendedName>
        <fullName evidence="6">Prolyl 4-hydroxylase alpha subunit domain-containing protein</fullName>
    </recommendedName>
</protein>
<keyword evidence="8" id="KW-1185">Reference proteome</keyword>
<dbReference type="InterPro" id="IPR045054">
    <property type="entry name" value="P4HA-like"/>
</dbReference>
<accession>A0A9W9PEY1</accession>
<evidence type="ECO:0000313" key="8">
    <source>
        <dbReference type="Proteomes" id="UP001147733"/>
    </source>
</evidence>
<dbReference type="GO" id="GO:0005783">
    <property type="term" value="C:endoplasmic reticulum"/>
    <property type="evidence" value="ECO:0007669"/>
    <property type="project" value="TreeGrafter"/>
</dbReference>
<dbReference type="PANTHER" id="PTHR10869:SF242">
    <property type="entry name" value="PROLYL 4-HYDROXYLASE ALPHA SUBUNIT DOMAIN-CONTAINING PROTEIN"/>
    <property type="match status" value="1"/>
</dbReference>
<keyword evidence="3" id="KW-0223">Dioxygenase</keyword>
<dbReference type="InterPro" id="IPR044862">
    <property type="entry name" value="Pro_4_hyd_alph_FE2OG_OXY"/>
</dbReference>
<evidence type="ECO:0000256" key="5">
    <source>
        <dbReference type="ARBA" id="ARBA00023004"/>
    </source>
</evidence>
<reference evidence="7" key="2">
    <citation type="journal article" date="2023" name="IMA Fungus">
        <title>Comparative genomic study of the Penicillium genus elucidates a diverse pangenome and 15 lateral gene transfer events.</title>
        <authorList>
            <person name="Petersen C."/>
            <person name="Sorensen T."/>
            <person name="Nielsen M.R."/>
            <person name="Sondergaard T.E."/>
            <person name="Sorensen J.L."/>
            <person name="Fitzpatrick D.A."/>
            <person name="Frisvad J.C."/>
            <person name="Nielsen K.L."/>
        </authorList>
    </citation>
    <scope>NUCLEOTIDE SEQUENCE</scope>
    <source>
        <strain evidence="7">IBT 23319</strain>
    </source>
</reference>
<evidence type="ECO:0000256" key="1">
    <source>
        <dbReference type="ARBA" id="ARBA00001961"/>
    </source>
</evidence>
<evidence type="ECO:0000256" key="2">
    <source>
        <dbReference type="ARBA" id="ARBA00022723"/>
    </source>
</evidence>